<accession>A0A1C5A941</accession>
<proteinExistence type="predicted"/>
<sequence>MLLLRVPASAGQTIAERYPSLPSTRGLAIEFATAPDGSTELRVVLTADERREVFNPLIADVATTAHATEGPVEALTAAIERFEHWRHLLQSIRDTGLSEEARRGLFGELIVLRDHLCPVLPPQEAVSGWRGPMGANQDFELATCAIEVKTGTGRSPRSIVIASERQLDDTGTDHLLLAHLSLDERRGGSGESLNAVVDSLREASPSAAVRAELDDLLIRAGYLSEHRHLYDELRYTVRGTDFWHVTDDFPRITEADLRPGVGGCRYRISTVGLDQYGVSAQRVASIVKGEA</sequence>
<dbReference type="Pfam" id="PF14390">
    <property type="entry name" value="DUF4420"/>
    <property type="match status" value="1"/>
</dbReference>
<protein>
    <submittedName>
        <fullName evidence="1">Putative PD-(D/E)XK family member</fullName>
    </submittedName>
</protein>
<gene>
    <name evidence="1" type="ORF">GA0074696_5545</name>
</gene>
<evidence type="ECO:0000313" key="2">
    <source>
        <dbReference type="Proteomes" id="UP000198228"/>
    </source>
</evidence>
<dbReference type="InterPro" id="IPR025534">
    <property type="entry name" value="DUF4420"/>
</dbReference>
<evidence type="ECO:0000313" key="1">
    <source>
        <dbReference type="EMBL" id="SCF41524.1"/>
    </source>
</evidence>
<name>A0A1C5A941_9ACTN</name>
<organism evidence="1 2">
    <name type="scientific">Micromonospora purpureochromogenes</name>
    <dbReference type="NCBI Taxonomy" id="47872"/>
    <lineage>
        <taxon>Bacteria</taxon>
        <taxon>Bacillati</taxon>
        <taxon>Actinomycetota</taxon>
        <taxon>Actinomycetes</taxon>
        <taxon>Micromonosporales</taxon>
        <taxon>Micromonosporaceae</taxon>
        <taxon>Micromonospora</taxon>
    </lineage>
</organism>
<reference evidence="1 2" key="1">
    <citation type="submission" date="2016-06" db="EMBL/GenBank/DDBJ databases">
        <authorList>
            <person name="Kjaerup R.B."/>
            <person name="Dalgaard T.S."/>
            <person name="Juul-Madsen H.R."/>
        </authorList>
    </citation>
    <scope>NUCLEOTIDE SEQUENCE [LARGE SCALE GENOMIC DNA]</scope>
    <source>
        <strain evidence="1 2">DSM 43821</strain>
    </source>
</reference>
<dbReference type="AlphaFoldDB" id="A0A1C5A941"/>
<dbReference type="EMBL" id="LT607410">
    <property type="protein sequence ID" value="SCF41524.1"/>
    <property type="molecule type" value="Genomic_DNA"/>
</dbReference>
<dbReference type="Proteomes" id="UP000198228">
    <property type="component" value="Chromosome I"/>
</dbReference>